<protein>
    <recommendedName>
        <fullName evidence="1">DUF4166 domain-containing protein</fullName>
    </recommendedName>
</protein>
<name>A0A0R3CM61_9BRAD</name>
<dbReference type="InterPro" id="IPR025311">
    <property type="entry name" value="DUF4166"/>
</dbReference>
<organism evidence="2 3">
    <name type="scientific">Bradyrhizobium yuanmingense</name>
    <dbReference type="NCBI Taxonomy" id="108015"/>
    <lineage>
        <taxon>Bacteria</taxon>
        <taxon>Pseudomonadati</taxon>
        <taxon>Pseudomonadota</taxon>
        <taxon>Alphaproteobacteria</taxon>
        <taxon>Hyphomicrobiales</taxon>
        <taxon>Nitrobacteraceae</taxon>
        <taxon>Bradyrhizobium</taxon>
    </lineage>
</organism>
<dbReference type="RefSeq" id="WP_057027315.1">
    <property type="nucleotide sequence ID" value="NZ_LJYF01000017.1"/>
</dbReference>
<dbReference type="AlphaFoldDB" id="A0A0R3CM61"/>
<evidence type="ECO:0000313" key="3">
    <source>
        <dbReference type="Proteomes" id="UP000051380"/>
    </source>
</evidence>
<sequence>MTSARLSGSNASTSAHVRLLDDRRFRTLLSDEDWGRLPLATWRRFSKRVADGDSIVYVGVVDELAFSDFGWWFAQAARLIGGPLPTGRDIGVPMIVTVTEDGATGGQTWTRICARKRGFPQVIHSAKRFAGPTGLEEYVGFGVSMALRIAVEEQVLIFRSAGYGLQLGRLWLPLPGWLTPGELIVTHRDLGEGAFRFTLDVTHPRHGALIHQSVLFREAVS</sequence>
<dbReference type="STRING" id="108015.GA0061099_1008322"/>
<evidence type="ECO:0000313" key="2">
    <source>
        <dbReference type="EMBL" id="KRP98793.1"/>
    </source>
</evidence>
<proteinExistence type="predicted"/>
<reference evidence="2 3" key="1">
    <citation type="submission" date="2015-09" db="EMBL/GenBank/DDBJ databases">
        <title>Draft Genome Sequence of the Strain BR 3267 (Bradyrhizobium yuanmingense) recommended as inoculant for cowpea in Brazil.</title>
        <authorList>
            <person name="Simoes-Araujo J.L."/>
            <person name="Zilli J.E."/>
        </authorList>
    </citation>
    <scope>NUCLEOTIDE SEQUENCE [LARGE SCALE GENOMIC DNA]</scope>
    <source>
        <strain evidence="2 3">BR3267</strain>
    </source>
</reference>
<dbReference type="OrthoDB" id="8844917at2"/>
<gene>
    <name evidence="2" type="ORF">AOQ72_16435</name>
</gene>
<dbReference type="Pfam" id="PF13761">
    <property type="entry name" value="DUF4166"/>
    <property type="match status" value="1"/>
</dbReference>
<dbReference type="Proteomes" id="UP000051380">
    <property type="component" value="Unassembled WGS sequence"/>
</dbReference>
<feature type="domain" description="DUF4166" evidence="1">
    <location>
        <begin position="37"/>
        <end position="213"/>
    </location>
</feature>
<evidence type="ECO:0000259" key="1">
    <source>
        <dbReference type="Pfam" id="PF13761"/>
    </source>
</evidence>
<accession>A0A0R3CM61</accession>
<comment type="caution">
    <text evidence="2">The sequence shown here is derived from an EMBL/GenBank/DDBJ whole genome shotgun (WGS) entry which is preliminary data.</text>
</comment>
<dbReference type="EMBL" id="LJYF01000017">
    <property type="protein sequence ID" value="KRP98793.1"/>
    <property type="molecule type" value="Genomic_DNA"/>
</dbReference>